<keyword evidence="8" id="KW-0472">Membrane</keyword>
<keyword evidence="3" id="KW-0285">Flavoprotein</keyword>
<evidence type="ECO:0000313" key="10">
    <source>
        <dbReference type="Proteomes" id="UP001207742"/>
    </source>
</evidence>
<dbReference type="InterPro" id="IPR050775">
    <property type="entry name" value="FAD-binding_Monooxygenases"/>
</dbReference>
<dbReference type="Pfam" id="PF13450">
    <property type="entry name" value="NAD_binding_8"/>
    <property type="match status" value="1"/>
</dbReference>
<organism evidence="9 10">
    <name type="scientific">Chitinophaga nivalis</name>
    <dbReference type="NCBI Taxonomy" id="2991709"/>
    <lineage>
        <taxon>Bacteria</taxon>
        <taxon>Pseudomonadati</taxon>
        <taxon>Bacteroidota</taxon>
        <taxon>Chitinophagia</taxon>
        <taxon>Chitinophagales</taxon>
        <taxon>Chitinophagaceae</taxon>
        <taxon>Chitinophaga</taxon>
    </lineage>
</organism>
<proteinExistence type="inferred from homology"/>
<evidence type="ECO:0000256" key="1">
    <source>
        <dbReference type="ARBA" id="ARBA00001974"/>
    </source>
</evidence>
<dbReference type="PANTHER" id="PTHR43098:SF3">
    <property type="entry name" value="L-ORNITHINE N(5)-MONOOXYGENASE-RELATED"/>
    <property type="match status" value="1"/>
</dbReference>
<keyword evidence="7" id="KW-0503">Monooxygenase</keyword>
<sequence>MNMNVKQVDIIIVGAGFAGLYALYKLRLLSQHILVIESGANLGGSWYWNCYPGARCDIESIDYSYSFSKEIEQEWSWTERFASQTEILDYLNFVAEKLDLRKNIIFNTKVVSAAYNEETKRWEVGLDNDQFLTAGFCVMATGCLSSSHIPELPGSTLFKGDIYHTATWPHETISFAEKRVGVIGTGSSGVQIIPEIAQDAAQLYVFQRTPAYTIPVNNETLSSDYISWVKKNYPEIRQKAKQHFFACGLDNDDLSMEDFLPADRISELERRWQTGGVVAFFSAFNDILINNETNKFVSDFLAQKLKEIVHDPDIVEKLTPRSYPFGTKRACNAIDYWTTFNKKNVSLVDIRKAPIKAITETGLLTADGKTYELDTIVFATGFDAFTGALRQIKIKGRNNTLLENKWKAGPRTYLGLMTSEMPNMFIITGPGSPSVLSMMIAAIEQHVDLIYDFIHYMQLNGITTVEPKEDAEKAWMEHTNAIAEGTLFMQAESSWYLGSNIAGKARTFYPYAGGMPAYRKICDDVVRDNFNGFLFSKAIQV</sequence>
<gene>
    <name evidence="9" type="ORF">OL497_20530</name>
</gene>
<evidence type="ECO:0000313" key="9">
    <source>
        <dbReference type="EMBL" id="MCW3486300.1"/>
    </source>
</evidence>
<dbReference type="InterPro" id="IPR020946">
    <property type="entry name" value="Flavin_mOase-like"/>
</dbReference>
<reference evidence="9 10" key="1">
    <citation type="submission" date="2022-10" db="EMBL/GenBank/DDBJ databases">
        <title>Chitinophaga nivalis PC15 sp. nov., isolated from Pyeongchang county, South Korea.</title>
        <authorList>
            <person name="Trinh H.N."/>
        </authorList>
    </citation>
    <scope>NUCLEOTIDE SEQUENCE [LARGE SCALE GENOMIC DNA]</scope>
    <source>
        <strain evidence="9 10">PC14</strain>
    </source>
</reference>
<dbReference type="Gene3D" id="3.50.50.60">
    <property type="entry name" value="FAD/NAD(P)-binding domain"/>
    <property type="match status" value="3"/>
</dbReference>
<keyword evidence="6" id="KW-0560">Oxidoreductase</keyword>
<dbReference type="InterPro" id="IPR036188">
    <property type="entry name" value="FAD/NAD-bd_sf"/>
</dbReference>
<comment type="caution">
    <text evidence="9">The sequence shown here is derived from an EMBL/GenBank/DDBJ whole genome shotgun (WGS) entry which is preliminary data.</text>
</comment>
<evidence type="ECO:0000256" key="4">
    <source>
        <dbReference type="ARBA" id="ARBA00022827"/>
    </source>
</evidence>
<accession>A0ABT3IQQ2</accession>
<keyword evidence="10" id="KW-1185">Reference proteome</keyword>
<evidence type="ECO:0000256" key="8">
    <source>
        <dbReference type="SAM" id="Phobius"/>
    </source>
</evidence>
<dbReference type="PANTHER" id="PTHR43098">
    <property type="entry name" value="L-ORNITHINE N(5)-MONOOXYGENASE-RELATED"/>
    <property type="match status" value="1"/>
</dbReference>
<dbReference type="SUPFAM" id="SSF51905">
    <property type="entry name" value="FAD/NAD(P)-binding domain"/>
    <property type="match status" value="2"/>
</dbReference>
<keyword evidence="8" id="KW-1133">Transmembrane helix</keyword>
<dbReference type="RefSeq" id="WP_264733116.1">
    <property type="nucleotide sequence ID" value="NZ_JAPDNR010000001.1"/>
</dbReference>
<evidence type="ECO:0000256" key="5">
    <source>
        <dbReference type="ARBA" id="ARBA00022857"/>
    </source>
</evidence>
<protein>
    <submittedName>
        <fullName evidence="9">NAD(P)/FAD-dependent oxidoreductase</fullName>
    </submittedName>
</protein>
<comment type="similarity">
    <text evidence="2">Belongs to the FAD-binding monooxygenase family.</text>
</comment>
<evidence type="ECO:0000256" key="2">
    <source>
        <dbReference type="ARBA" id="ARBA00010139"/>
    </source>
</evidence>
<keyword evidence="8" id="KW-0812">Transmembrane</keyword>
<evidence type="ECO:0000256" key="3">
    <source>
        <dbReference type="ARBA" id="ARBA00022630"/>
    </source>
</evidence>
<evidence type="ECO:0000256" key="6">
    <source>
        <dbReference type="ARBA" id="ARBA00023002"/>
    </source>
</evidence>
<dbReference type="Pfam" id="PF00743">
    <property type="entry name" value="FMO-like"/>
    <property type="match status" value="1"/>
</dbReference>
<comment type="cofactor">
    <cofactor evidence="1">
        <name>FAD</name>
        <dbReference type="ChEBI" id="CHEBI:57692"/>
    </cofactor>
</comment>
<feature type="transmembrane region" description="Helical" evidence="8">
    <location>
        <begin position="7"/>
        <end position="24"/>
    </location>
</feature>
<evidence type="ECO:0000256" key="7">
    <source>
        <dbReference type="ARBA" id="ARBA00023033"/>
    </source>
</evidence>
<keyword evidence="4" id="KW-0274">FAD</keyword>
<keyword evidence="5" id="KW-0521">NADP</keyword>
<dbReference type="EMBL" id="JAPDNS010000002">
    <property type="protein sequence ID" value="MCW3486300.1"/>
    <property type="molecule type" value="Genomic_DNA"/>
</dbReference>
<name>A0ABT3IQQ2_9BACT</name>
<dbReference type="Proteomes" id="UP001207742">
    <property type="component" value="Unassembled WGS sequence"/>
</dbReference>